<dbReference type="Pfam" id="PF12770">
    <property type="entry name" value="CHAT"/>
    <property type="match status" value="1"/>
</dbReference>
<feature type="repeat" description="TPR" evidence="1">
    <location>
        <begin position="94"/>
        <end position="127"/>
    </location>
</feature>
<gene>
    <name evidence="3" type="ORF">ACE1CA_11915</name>
</gene>
<dbReference type="PROSITE" id="PS50005">
    <property type="entry name" value="TPR"/>
    <property type="match status" value="7"/>
</dbReference>
<evidence type="ECO:0000256" key="1">
    <source>
        <dbReference type="PROSITE-ProRule" id="PRU00339"/>
    </source>
</evidence>
<feature type="repeat" description="TPR" evidence="1">
    <location>
        <begin position="256"/>
        <end position="289"/>
    </location>
</feature>
<protein>
    <submittedName>
        <fullName evidence="3">Tetratricopeptide repeat protein</fullName>
    </submittedName>
</protein>
<dbReference type="Pfam" id="PF13424">
    <property type="entry name" value="TPR_12"/>
    <property type="match status" value="4"/>
</dbReference>
<dbReference type="SMART" id="SM00028">
    <property type="entry name" value="TPR"/>
    <property type="match status" value="9"/>
</dbReference>
<dbReference type="Proteomes" id="UP001576780">
    <property type="component" value="Unassembled WGS sequence"/>
</dbReference>
<dbReference type="RefSeq" id="WP_413277647.1">
    <property type="nucleotide sequence ID" value="NZ_JBHFNT010000101.1"/>
</dbReference>
<keyword evidence="1" id="KW-0802">TPR repeat</keyword>
<accession>A0ABV4WJI1</accession>
<comment type="caution">
    <text evidence="3">The sequence shown here is derived from an EMBL/GenBank/DDBJ whole genome shotgun (WGS) entry which is preliminary data.</text>
</comment>
<name>A0ABV4WJI1_9CYAN</name>
<feature type="domain" description="CHAT" evidence="2">
    <location>
        <begin position="636"/>
        <end position="939"/>
    </location>
</feature>
<dbReference type="InterPro" id="IPR024983">
    <property type="entry name" value="CHAT_dom"/>
</dbReference>
<dbReference type="InterPro" id="IPR019734">
    <property type="entry name" value="TPR_rpt"/>
</dbReference>
<evidence type="ECO:0000313" key="4">
    <source>
        <dbReference type="Proteomes" id="UP001576780"/>
    </source>
</evidence>
<dbReference type="InterPro" id="IPR011990">
    <property type="entry name" value="TPR-like_helical_dom_sf"/>
</dbReference>
<dbReference type="PANTHER" id="PTHR10098:SF108">
    <property type="entry name" value="TETRATRICOPEPTIDE REPEAT PROTEIN 28"/>
    <property type="match status" value="1"/>
</dbReference>
<sequence>MRSPFLILTLISIILAGFPKLSSAVEDVVSPEPVEDSTILDDADDSQINPARQAEQLLQIGEQQFANRQYQEAINTFNKLREIYQKIGNKEGEAITVFRIGSCYDRLGEFRQALNYYQQALNLRREIGDRSGEGSILNSIGGVYLQQGNYQQALEFYQRTLQIRREIGDKLGEGRTLNNMGLIYEALADYPRALANYQQALVIFQTPEIRNRQGEAAILNNIGLIYNQLGQSSQALTFYQKALAIRQEIDDKSGVGTTLHNIGYIYDQQQKYTQALEYYQQALQVRKEVSDRSGEALTLNNMGLVYDNLGKYSLALANLQKALGIFQEIGDRTNEGNTLDSIGTIYKNQRQYQQSFDSYQQALTIIKEVGNRNFERTTLSNIAQLLEIQKKPELAIFFYKQAVNVTESIRSGLSKLSSEQQRSYTAKVADIYRSLADLLLQQDRVLEAQQVLDLLKVQELEDYFKKIRGNEQNAQGVDLLPQEQKVQTDYLALQNKAIELGKELSKLQKIPEANRTPEQQKRIADLIQIQQQIRAEFNNFINSPAVIALTQKLNQTTSGENLNLRTLNKLQAQLKQLSENAVLLYPLILEDRLELVLVTSYSPPIRRTVNIKRQELNRLIVEFRLALQQANADAKTPANQLYNLLIKPIENDLNQAQTQTIIYAPDGQLRYIPIAALYDGKQWLIERFSINNITSASLTDFNSRNIPQLRILAAAFTQGSYNFTIGSRQLTFAGLPFAGREVENLAAIIPSTTKLIDRDFTPPSTIPKLNEYNIIHLATHAAFVIGQPQDSFILFGDGSRVTLRDVETWSLPNVELVVLSACETGIGGQLGNGEEILGFGYQMQLTGAKATIASLWSVSDGGTQVLMDTFYTELRKGNISKAEALRRAQIALINSKTSLTTAQRGRIVTAQPTRSSLAATVSDRLNHPYYWAAFVLIGNGL</sequence>
<evidence type="ECO:0000313" key="3">
    <source>
        <dbReference type="EMBL" id="MFB2835227.1"/>
    </source>
</evidence>
<dbReference type="Gene3D" id="1.25.40.10">
    <property type="entry name" value="Tetratricopeptide repeat domain"/>
    <property type="match status" value="2"/>
</dbReference>
<feature type="repeat" description="TPR" evidence="1">
    <location>
        <begin position="336"/>
        <end position="369"/>
    </location>
</feature>
<reference evidence="3 4" key="1">
    <citation type="submission" date="2024-09" db="EMBL/GenBank/DDBJ databases">
        <title>Floridaenema gen nov. (Aerosakkonemataceae, Aerosakkonematales ord. nov., Cyanobacteria) from benthic tropical and subtropical fresh waters, with the description of four new species.</title>
        <authorList>
            <person name="Moretto J.A."/>
            <person name="Berthold D.E."/>
            <person name="Lefler F.W."/>
            <person name="Huang I.-S."/>
            <person name="Laughinghouse H. IV."/>
        </authorList>
    </citation>
    <scope>NUCLEOTIDE SEQUENCE [LARGE SCALE GENOMIC DNA]</scope>
    <source>
        <strain evidence="3 4">BLCC-F167</strain>
    </source>
</reference>
<dbReference type="PROSITE" id="PS50293">
    <property type="entry name" value="TPR_REGION"/>
    <property type="match status" value="3"/>
</dbReference>
<dbReference type="SUPFAM" id="SSF48452">
    <property type="entry name" value="TPR-like"/>
    <property type="match status" value="2"/>
</dbReference>
<proteinExistence type="predicted"/>
<feature type="repeat" description="TPR" evidence="1">
    <location>
        <begin position="174"/>
        <end position="207"/>
    </location>
</feature>
<dbReference type="EMBL" id="JBHFNT010000101">
    <property type="protein sequence ID" value="MFB2835227.1"/>
    <property type="molecule type" value="Genomic_DNA"/>
</dbReference>
<keyword evidence="4" id="KW-1185">Reference proteome</keyword>
<feature type="repeat" description="TPR" evidence="1">
    <location>
        <begin position="134"/>
        <end position="167"/>
    </location>
</feature>
<evidence type="ECO:0000259" key="2">
    <source>
        <dbReference type="Pfam" id="PF12770"/>
    </source>
</evidence>
<organism evidence="3 4">
    <name type="scientific">Floridaenema evergladense BLCC-F167</name>
    <dbReference type="NCBI Taxonomy" id="3153639"/>
    <lineage>
        <taxon>Bacteria</taxon>
        <taxon>Bacillati</taxon>
        <taxon>Cyanobacteriota</taxon>
        <taxon>Cyanophyceae</taxon>
        <taxon>Oscillatoriophycideae</taxon>
        <taxon>Aerosakkonematales</taxon>
        <taxon>Aerosakkonemataceae</taxon>
        <taxon>Floridanema</taxon>
        <taxon>Floridanema evergladense</taxon>
    </lineage>
</organism>
<feature type="repeat" description="TPR" evidence="1">
    <location>
        <begin position="216"/>
        <end position="249"/>
    </location>
</feature>
<dbReference type="PANTHER" id="PTHR10098">
    <property type="entry name" value="RAPSYN-RELATED"/>
    <property type="match status" value="1"/>
</dbReference>
<feature type="repeat" description="TPR" evidence="1">
    <location>
        <begin position="296"/>
        <end position="329"/>
    </location>
</feature>